<dbReference type="Proteomes" id="UP000747542">
    <property type="component" value="Unassembled WGS sequence"/>
</dbReference>
<accession>A0A8J5JGT7</accession>
<gene>
    <name evidence="3" type="ORF">Hamer_G020544</name>
</gene>
<evidence type="ECO:0000313" key="3">
    <source>
        <dbReference type="EMBL" id="KAG7156464.1"/>
    </source>
</evidence>
<comment type="caution">
    <text evidence="3">The sequence shown here is derived from an EMBL/GenBank/DDBJ whole genome shotgun (WGS) entry which is preliminary data.</text>
</comment>
<evidence type="ECO:0000256" key="1">
    <source>
        <dbReference type="SAM" id="Phobius"/>
    </source>
</evidence>
<evidence type="ECO:0000313" key="4">
    <source>
        <dbReference type="Proteomes" id="UP000747542"/>
    </source>
</evidence>
<feature type="signal peptide" evidence="2">
    <location>
        <begin position="1"/>
        <end position="18"/>
    </location>
</feature>
<keyword evidence="1" id="KW-1133">Transmembrane helix</keyword>
<protein>
    <submittedName>
        <fullName evidence="3">Uncharacterized protein</fullName>
    </submittedName>
</protein>
<evidence type="ECO:0000256" key="2">
    <source>
        <dbReference type="SAM" id="SignalP"/>
    </source>
</evidence>
<organism evidence="3 4">
    <name type="scientific">Homarus americanus</name>
    <name type="common">American lobster</name>
    <dbReference type="NCBI Taxonomy" id="6706"/>
    <lineage>
        <taxon>Eukaryota</taxon>
        <taxon>Metazoa</taxon>
        <taxon>Ecdysozoa</taxon>
        <taxon>Arthropoda</taxon>
        <taxon>Crustacea</taxon>
        <taxon>Multicrustacea</taxon>
        <taxon>Malacostraca</taxon>
        <taxon>Eumalacostraca</taxon>
        <taxon>Eucarida</taxon>
        <taxon>Decapoda</taxon>
        <taxon>Pleocyemata</taxon>
        <taxon>Astacidea</taxon>
        <taxon>Nephropoidea</taxon>
        <taxon>Nephropidae</taxon>
        <taxon>Homarus</taxon>
    </lineage>
</organism>
<feature type="transmembrane region" description="Helical" evidence="1">
    <location>
        <begin position="49"/>
        <end position="71"/>
    </location>
</feature>
<keyword evidence="1" id="KW-0812">Transmembrane</keyword>
<keyword evidence="2" id="KW-0732">Signal</keyword>
<feature type="transmembrane region" description="Helical" evidence="1">
    <location>
        <begin position="227"/>
        <end position="255"/>
    </location>
</feature>
<keyword evidence="4" id="KW-1185">Reference proteome</keyword>
<dbReference type="AlphaFoldDB" id="A0A8J5JGT7"/>
<feature type="chain" id="PRO_5035288779" evidence="2">
    <location>
        <begin position="19"/>
        <end position="329"/>
    </location>
</feature>
<dbReference type="PANTHER" id="PTHR38337">
    <property type="entry name" value="AGAP010540-PA"/>
    <property type="match status" value="1"/>
</dbReference>
<keyword evidence="1" id="KW-0472">Membrane</keyword>
<feature type="transmembrane region" description="Helical" evidence="1">
    <location>
        <begin position="308"/>
        <end position="328"/>
    </location>
</feature>
<sequence length="329" mass="37092">MFFFAFLVTCIILRLGESEHLQTLLERVYLLASCSPWELVKQRRLWCIFVGWLMMGVMCLTLSLGSMILHLSAATQISYTFIQPQSETAKILLCGGALASLWLEDIVMVTAVLLYCTQCHLLSRLLEIIRMTLYQGATSLMGIKKQIDETSRFLRHLNQELGSSVGLYLCLAAFRAITASSSLFSTIKHYELPGMSAALASGSMHIDSRNSQGFYTFEYTTVEEARLWLHISAIITNLLPWLLLTIMPLCMAAWVSSNYRALSKAGSQLHGRPFGYQSTPQPDIDSFLLYVSSLHLQAKILWIPVRTYFLVSILVLTVMTIVVLSYLYL</sequence>
<reference evidence="3" key="1">
    <citation type="journal article" date="2021" name="Sci. Adv.">
        <title>The American lobster genome reveals insights on longevity, neural, and immune adaptations.</title>
        <authorList>
            <person name="Polinski J.M."/>
            <person name="Zimin A.V."/>
            <person name="Clark K.F."/>
            <person name="Kohn A.B."/>
            <person name="Sadowski N."/>
            <person name="Timp W."/>
            <person name="Ptitsyn A."/>
            <person name="Khanna P."/>
            <person name="Romanova D.Y."/>
            <person name="Williams P."/>
            <person name="Greenwood S.J."/>
            <person name="Moroz L.L."/>
            <person name="Walt D.R."/>
            <person name="Bodnar A.G."/>
        </authorList>
    </citation>
    <scope>NUCLEOTIDE SEQUENCE</scope>
    <source>
        <strain evidence="3">GMGI-L3</strain>
    </source>
</reference>
<dbReference type="PANTHER" id="PTHR38337:SF1">
    <property type="entry name" value="GUSTATORY RECEPTOR"/>
    <property type="match status" value="1"/>
</dbReference>
<name>A0A8J5JGT7_HOMAM</name>
<dbReference type="EMBL" id="JAHLQT010039068">
    <property type="protein sequence ID" value="KAG7156464.1"/>
    <property type="molecule type" value="Genomic_DNA"/>
</dbReference>
<proteinExistence type="predicted"/>